<evidence type="ECO:0000313" key="10">
    <source>
        <dbReference type="EMBL" id="MBN2963743.1"/>
    </source>
</evidence>
<evidence type="ECO:0000259" key="9">
    <source>
        <dbReference type="PROSITE" id="PS51832"/>
    </source>
</evidence>
<dbReference type="PROSITE" id="PS51832">
    <property type="entry name" value="HD_GYP"/>
    <property type="match status" value="1"/>
</dbReference>
<feature type="transmembrane region" description="Helical" evidence="6">
    <location>
        <begin position="266"/>
        <end position="286"/>
    </location>
</feature>
<dbReference type="InterPro" id="IPR043128">
    <property type="entry name" value="Rev_trsase/Diguanyl_cyclase"/>
</dbReference>
<dbReference type="SMART" id="SM00267">
    <property type="entry name" value="GGDEF"/>
    <property type="match status" value="1"/>
</dbReference>
<proteinExistence type="predicted"/>
<dbReference type="Proteomes" id="UP000703590">
    <property type="component" value="Unassembled WGS sequence"/>
</dbReference>
<dbReference type="PANTHER" id="PTHR45228">
    <property type="entry name" value="CYCLIC DI-GMP PHOSPHODIESTERASE TM_0186-RELATED"/>
    <property type="match status" value="1"/>
</dbReference>
<accession>A0ABS2WQS9</accession>
<dbReference type="NCBIfam" id="TIGR00277">
    <property type="entry name" value="HDIG"/>
    <property type="match status" value="1"/>
</dbReference>
<dbReference type="EMBL" id="JAFHKK010000004">
    <property type="protein sequence ID" value="MBN2963743.1"/>
    <property type="molecule type" value="Genomic_DNA"/>
</dbReference>
<dbReference type="Pfam" id="PF00990">
    <property type="entry name" value="GGDEF"/>
    <property type="match status" value="1"/>
</dbReference>
<keyword evidence="11" id="KW-1185">Reference proteome</keyword>
<feature type="transmembrane region" description="Helical" evidence="6">
    <location>
        <begin position="152"/>
        <end position="173"/>
    </location>
</feature>
<name>A0ABS2WQS9_9BACT</name>
<dbReference type="PANTHER" id="PTHR45228:SF4">
    <property type="entry name" value="LIPOPROTEIN"/>
    <property type="match status" value="1"/>
</dbReference>
<dbReference type="InterPro" id="IPR029787">
    <property type="entry name" value="Nucleotide_cyclase"/>
</dbReference>
<comment type="subcellular location">
    <subcellularLocation>
        <location evidence="1">Cell membrane</location>
        <topology evidence="1">Multi-pass membrane protein</topology>
    </subcellularLocation>
</comment>
<dbReference type="Gene3D" id="3.30.70.270">
    <property type="match status" value="1"/>
</dbReference>
<keyword evidence="4 6" id="KW-1133">Transmembrane helix</keyword>
<comment type="caution">
    <text evidence="10">The sequence shown here is derived from an EMBL/GenBank/DDBJ whole genome shotgun (WGS) entry which is preliminary data.</text>
</comment>
<feature type="transmembrane region" description="Helical" evidence="6">
    <location>
        <begin position="234"/>
        <end position="254"/>
    </location>
</feature>
<dbReference type="SUPFAM" id="SSF109604">
    <property type="entry name" value="HD-domain/PDEase-like"/>
    <property type="match status" value="1"/>
</dbReference>
<dbReference type="Pfam" id="PF05231">
    <property type="entry name" value="MASE1"/>
    <property type="match status" value="1"/>
</dbReference>
<dbReference type="SMART" id="SM00471">
    <property type="entry name" value="HDc"/>
    <property type="match status" value="1"/>
</dbReference>
<protein>
    <submittedName>
        <fullName evidence="10">HD domain-containing protein</fullName>
    </submittedName>
</protein>
<dbReference type="RefSeq" id="WP_205458183.1">
    <property type="nucleotide sequence ID" value="NZ_JAFHKK010000004.1"/>
</dbReference>
<dbReference type="InterPro" id="IPR006674">
    <property type="entry name" value="HD_domain"/>
</dbReference>
<dbReference type="InterPro" id="IPR052020">
    <property type="entry name" value="Cyclic_di-GMP/3'3'-cGAMP_PDE"/>
</dbReference>
<evidence type="ECO:0000256" key="1">
    <source>
        <dbReference type="ARBA" id="ARBA00004651"/>
    </source>
</evidence>
<gene>
    <name evidence="10" type="ORF">JWV37_03030</name>
</gene>
<dbReference type="CDD" id="cd00077">
    <property type="entry name" value="HDc"/>
    <property type="match status" value="1"/>
</dbReference>
<dbReference type="PROSITE" id="PS50887">
    <property type="entry name" value="GGDEF"/>
    <property type="match status" value="1"/>
</dbReference>
<evidence type="ECO:0000259" key="7">
    <source>
        <dbReference type="PROSITE" id="PS50887"/>
    </source>
</evidence>
<dbReference type="InterPro" id="IPR037522">
    <property type="entry name" value="HD_GYP_dom"/>
</dbReference>
<evidence type="ECO:0000259" key="8">
    <source>
        <dbReference type="PROSITE" id="PS51831"/>
    </source>
</evidence>
<reference evidence="11" key="1">
    <citation type="submission" date="2021-02" db="EMBL/GenBank/DDBJ databases">
        <title>Sulfurospirillum tamanensis sp. nov.</title>
        <authorList>
            <person name="Merkel A.Y."/>
        </authorList>
    </citation>
    <scope>NUCLEOTIDE SEQUENCE [LARGE SCALE GENOMIC DNA]</scope>
    <source>
        <strain evidence="11">T05b</strain>
    </source>
</reference>
<feature type="domain" description="HD" evidence="8">
    <location>
        <begin position="318"/>
        <end position="440"/>
    </location>
</feature>
<dbReference type="InterPro" id="IPR000160">
    <property type="entry name" value="GGDEF_dom"/>
</dbReference>
<feature type="transmembrane region" description="Helical" evidence="6">
    <location>
        <begin position="60"/>
        <end position="76"/>
    </location>
</feature>
<feature type="transmembrane region" description="Helical" evidence="6">
    <location>
        <begin position="209"/>
        <end position="227"/>
    </location>
</feature>
<keyword evidence="5 6" id="KW-0472">Membrane</keyword>
<sequence length="639" mass="71463">MPRPPIILSFFALLVLYPATSFLLLDLGLLEHTTNIFPIWPPVGLALVFLILTKELRGSVPFLFAVIGLTNALVLSNSPLLSLGIALGSTLGPVMSYRLLKPILFEPIFSRINLTTGYLTALMMGATLSALNGNLWLLATGQMDFPFFPTGFIGWLVGDFIGMLLLSSIYIFATTPVRFSQKSMFLDLTFLGNTFLVFMLSYYLLTTTLLSHVEFFILIPLLIVLILHRERAIFINGIVLFAVGVYVILCPFGTCSTDNSLSFNVLHLQTFVFFVYAAGYILCAALNQGEALLKEQEQINEETLITFAQFIEEKDAYTAGHSGRVAEYSKAIAKHMGLSKKDQDLVYKAGLVHDIGKIITPESVLLKPGNLSQAEFELMKQHASVGAQMIGKIQSFRPLATIVRHHHEWFDGSGYPDGLKGKEIPLFSRIMIIADAFDAMTTNRIYKAKKTIPEAVEEIKAMQGTQFDPVVATYAAEVFSELTEIHAYEQNVIDFSSGAEAERFAYFFKDSLTGLYNGIYFDILMHHKAQEARYRCLNLVFIKGMNDYNHRFGWAKGDALLRAFATFLKQTLPDALLFRVYGDDFIILLPECLELSAQTFDGFEPLKQGNIDLSVRYIDLKKKHITSAHELEKALSRGI</sequence>
<feature type="transmembrane region" description="Helical" evidence="6">
    <location>
        <begin position="37"/>
        <end position="53"/>
    </location>
</feature>
<dbReference type="PROSITE" id="PS51831">
    <property type="entry name" value="HD"/>
    <property type="match status" value="1"/>
</dbReference>
<dbReference type="SUPFAM" id="SSF55073">
    <property type="entry name" value="Nucleotide cyclase"/>
    <property type="match status" value="1"/>
</dbReference>
<reference evidence="10 11" key="2">
    <citation type="submission" date="2021-02" db="EMBL/GenBank/DDBJ databases">
        <title>Sulfurospirillum tamanensis sp. nov.</title>
        <authorList>
            <person name="Frolova A."/>
            <person name="Merkel A."/>
            <person name="Slobodkin A."/>
        </authorList>
    </citation>
    <scope>NUCLEOTIDE SEQUENCE [LARGE SCALE GENOMIC DNA]</scope>
    <source>
        <strain evidence="10 11">T05b</strain>
    </source>
</reference>
<keyword evidence="2" id="KW-1003">Cell membrane</keyword>
<dbReference type="InterPro" id="IPR006675">
    <property type="entry name" value="HDIG_dom"/>
</dbReference>
<feature type="domain" description="HD-GYP" evidence="9">
    <location>
        <begin position="296"/>
        <end position="491"/>
    </location>
</feature>
<feature type="domain" description="GGDEF" evidence="7">
    <location>
        <begin position="533"/>
        <end position="639"/>
    </location>
</feature>
<feature type="transmembrane region" description="Helical" evidence="6">
    <location>
        <begin position="185"/>
        <end position="203"/>
    </location>
</feature>
<dbReference type="InterPro" id="IPR007895">
    <property type="entry name" value="MASE1"/>
</dbReference>
<evidence type="ECO:0000256" key="4">
    <source>
        <dbReference type="ARBA" id="ARBA00022989"/>
    </source>
</evidence>
<evidence type="ECO:0000256" key="5">
    <source>
        <dbReference type="ARBA" id="ARBA00023136"/>
    </source>
</evidence>
<keyword evidence="3 6" id="KW-0812">Transmembrane</keyword>
<dbReference type="Gene3D" id="1.10.3210.10">
    <property type="entry name" value="Hypothetical protein af1432"/>
    <property type="match status" value="1"/>
</dbReference>
<dbReference type="InterPro" id="IPR003607">
    <property type="entry name" value="HD/PDEase_dom"/>
</dbReference>
<evidence type="ECO:0000256" key="6">
    <source>
        <dbReference type="SAM" id="Phobius"/>
    </source>
</evidence>
<dbReference type="Pfam" id="PF13487">
    <property type="entry name" value="HD_5"/>
    <property type="match status" value="1"/>
</dbReference>
<evidence type="ECO:0000313" key="11">
    <source>
        <dbReference type="Proteomes" id="UP000703590"/>
    </source>
</evidence>
<evidence type="ECO:0000256" key="3">
    <source>
        <dbReference type="ARBA" id="ARBA00022692"/>
    </source>
</evidence>
<evidence type="ECO:0000256" key="2">
    <source>
        <dbReference type="ARBA" id="ARBA00022475"/>
    </source>
</evidence>
<organism evidence="10 11">
    <name type="scientific">Sulfurospirillum tamanense</name>
    <dbReference type="NCBI Taxonomy" id="2813362"/>
    <lineage>
        <taxon>Bacteria</taxon>
        <taxon>Pseudomonadati</taxon>
        <taxon>Campylobacterota</taxon>
        <taxon>Epsilonproteobacteria</taxon>
        <taxon>Campylobacterales</taxon>
        <taxon>Sulfurospirillaceae</taxon>
        <taxon>Sulfurospirillum</taxon>
    </lineage>
</organism>
<feature type="transmembrane region" description="Helical" evidence="6">
    <location>
        <begin position="112"/>
        <end position="132"/>
    </location>
</feature>